<dbReference type="CTD" id="133418"/>
<keyword evidence="2" id="KW-0472">Membrane</keyword>
<name>K7F9P0_PELSI</name>
<dbReference type="EMBL" id="AGCU01205067">
    <property type="status" value="NOT_ANNOTATED_CDS"/>
    <property type="molecule type" value="Genomic_DNA"/>
</dbReference>
<dbReference type="InterPro" id="IPR003599">
    <property type="entry name" value="Ig_sub"/>
</dbReference>
<dbReference type="GeneTree" id="ENSGT00940000158944"/>
<dbReference type="SUPFAM" id="SSF48726">
    <property type="entry name" value="Immunoglobulin"/>
    <property type="match status" value="2"/>
</dbReference>
<reference evidence="6" key="2">
    <citation type="journal article" date="2013" name="Nat. Genet.">
        <title>The draft genomes of soft-shell turtle and green sea turtle yield insights into the development and evolution of the turtle-specific body plan.</title>
        <authorList>
            <person name="Wang Z."/>
            <person name="Pascual-Anaya J."/>
            <person name="Zadissa A."/>
            <person name="Li W."/>
            <person name="Niimura Y."/>
            <person name="Huang Z."/>
            <person name="Li C."/>
            <person name="White S."/>
            <person name="Xiong Z."/>
            <person name="Fang D."/>
            <person name="Wang B."/>
            <person name="Ming Y."/>
            <person name="Chen Y."/>
            <person name="Zheng Y."/>
            <person name="Kuraku S."/>
            <person name="Pignatelli M."/>
            <person name="Herrero J."/>
            <person name="Beal K."/>
            <person name="Nozawa M."/>
            <person name="Li Q."/>
            <person name="Wang J."/>
            <person name="Zhang H."/>
            <person name="Yu L."/>
            <person name="Shigenobu S."/>
            <person name="Wang J."/>
            <person name="Liu J."/>
            <person name="Flicek P."/>
            <person name="Searle S."/>
            <person name="Wang J."/>
            <person name="Kuratani S."/>
            <person name="Yin Y."/>
            <person name="Aken B."/>
            <person name="Zhang G."/>
            <person name="Irie N."/>
        </authorList>
    </citation>
    <scope>NUCLEOTIDE SEQUENCE [LARGE SCALE GENOMIC DNA]</scope>
    <source>
        <strain evidence="6">Daiwa-1</strain>
    </source>
</reference>
<dbReference type="SMART" id="SM00409">
    <property type="entry name" value="IG"/>
    <property type="match status" value="2"/>
</dbReference>
<dbReference type="EMBL" id="AGCU01205070">
    <property type="status" value="NOT_ANNOTATED_CDS"/>
    <property type="molecule type" value="Genomic_DNA"/>
</dbReference>
<dbReference type="PANTHER" id="PTHR46013:SF4">
    <property type="entry name" value="B-CELL RECEPTOR CD22-RELATED"/>
    <property type="match status" value="1"/>
</dbReference>
<keyword evidence="6" id="KW-1185">Reference proteome</keyword>
<reference evidence="6" key="1">
    <citation type="submission" date="2011-10" db="EMBL/GenBank/DDBJ databases">
        <authorList>
            <consortium name="Soft-shell Turtle Genome Consortium"/>
        </authorList>
    </citation>
    <scope>NUCLEOTIDE SEQUENCE [LARGE SCALE GENOMIC DNA]</scope>
    <source>
        <strain evidence="6">Daiwa-1</strain>
    </source>
</reference>
<dbReference type="Ensembl" id="ENSPSIT00000004777.1">
    <property type="protein sequence ID" value="ENSPSIP00000004750.1"/>
    <property type="gene ID" value="ENSPSIG00000004449.1"/>
</dbReference>
<feature type="chain" id="PRO_5003901471" evidence="3">
    <location>
        <begin position="26"/>
        <end position="346"/>
    </location>
</feature>
<evidence type="ECO:0000313" key="6">
    <source>
        <dbReference type="Proteomes" id="UP000007267"/>
    </source>
</evidence>
<dbReference type="STRING" id="13735.ENSPSIP00000004750"/>
<dbReference type="InterPro" id="IPR007110">
    <property type="entry name" value="Ig-like_dom"/>
</dbReference>
<proteinExistence type="predicted"/>
<feature type="compositionally biased region" description="Polar residues" evidence="1">
    <location>
        <begin position="333"/>
        <end position="346"/>
    </location>
</feature>
<organism evidence="5 6">
    <name type="scientific">Pelodiscus sinensis</name>
    <name type="common">Chinese softshell turtle</name>
    <name type="synonym">Trionyx sinensis</name>
    <dbReference type="NCBI Taxonomy" id="13735"/>
    <lineage>
        <taxon>Eukaryota</taxon>
        <taxon>Metazoa</taxon>
        <taxon>Chordata</taxon>
        <taxon>Craniata</taxon>
        <taxon>Vertebrata</taxon>
        <taxon>Euteleostomi</taxon>
        <taxon>Archelosauria</taxon>
        <taxon>Testudinata</taxon>
        <taxon>Testudines</taxon>
        <taxon>Cryptodira</taxon>
        <taxon>Trionychia</taxon>
        <taxon>Trionychidae</taxon>
        <taxon>Pelodiscus</taxon>
    </lineage>
</organism>
<feature type="region of interest" description="Disordered" evidence="1">
    <location>
        <begin position="326"/>
        <end position="346"/>
    </location>
</feature>
<evidence type="ECO:0000259" key="4">
    <source>
        <dbReference type="PROSITE" id="PS50835"/>
    </source>
</evidence>
<dbReference type="Gene3D" id="2.60.40.10">
    <property type="entry name" value="Immunoglobulins"/>
    <property type="match status" value="2"/>
</dbReference>
<dbReference type="RefSeq" id="XP_006139580.1">
    <property type="nucleotide sequence ID" value="XM_006139518.3"/>
</dbReference>
<keyword evidence="2" id="KW-0812">Transmembrane</keyword>
<dbReference type="KEGG" id="pss:102450616"/>
<dbReference type="InterPro" id="IPR013098">
    <property type="entry name" value="Ig_I-set"/>
</dbReference>
<evidence type="ECO:0000256" key="3">
    <source>
        <dbReference type="SAM" id="SignalP"/>
    </source>
</evidence>
<dbReference type="InterPro" id="IPR036179">
    <property type="entry name" value="Ig-like_dom_sf"/>
</dbReference>
<keyword evidence="3" id="KW-0732">Signal</keyword>
<dbReference type="Proteomes" id="UP000007267">
    <property type="component" value="Unassembled WGS sequence"/>
</dbReference>
<dbReference type="PANTHER" id="PTHR46013">
    <property type="entry name" value="VASCULAR CELL ADHESION MOLECULE 1"/>
    <property type="match status" value="1"/>
</dbReference>
<dbReference type="OrthoDB" id="9932757at2759"/>
<dbReference type="HOGENOM" id="CLU_065379_0_0_1"/>
<sequence>MRLSGSRAGSVRLLLSLAALWLSDAKETGTAMTTGDINQQTQESISDYTTKRHDLSTPGSHLTAQDFNQQTNENLTIVLNNISIPGFSSAPVEKPVILADPATIELLCTLNSTSTDSAAINMTWKKDNETVRSGNVTSSKLKNVWSTQYTLNIRERNQMGNYTCIFKSEKEVKATFHVQAPQIDGKEHHVVSYVGDSVVLVCKSVKYTPINWIWYMSNGSDQIAVNDSLMPDKYKINKENNRTTKFKILKISEKDDRSYWCQAEFKLGESTGKVSLKVLTYMVPLKPFLAIAAEVIILVTIIFLYEMYSKKKQVLSDDQKEFEQIEQLKSEDSNGVENSTTRQRKV</sequence>
<keyword evidence="2" id="KW-1133">Transmembrane helix</keyword>
<evidence type="ECO:0000256" key="2">
    <source>
        <dbReference type="SAM" id="Phobius"/>
    </source>
</evidence>
<evidence type="ECO:0000313" key="5">
    <source>
        <dbReference type="Ensembl" id="ENSPSIP00000004750.1"/>
    </source>
</evidence>
<dbReference type="AlphaFoldDB" id="K7F9P0"/>
<feature type="domain" description="Ig-like" evidence="4">
    <location>
        <begin position="85"/>
        <end position="175"/>
    </location>
</feature>
<evidence type="ECO:0000256" key="1">
    <source>
        <dbReference type="SAM" id="MobiDB-lite"/>
    </source>
</evidence>
<reference evidence="5" key="4">
    <citation type="submission" date="2025-09" db="UniProtKB">
        <authorList>
            <consortium name="Ensembl"/>
        </authorList>
    </citation>
    <scope>IDENTIFICATION</scope>
</reference>
<dbReference type="GeneID" id="102450616"/>
<feature type="signal peptide" evidence="3">
    <location>
        <begin position="1"/>
        <end position="25"/>
    </location>
</feature>
<dbReference type="OMA" id="KGSYWCH"/>
<feature type="domain" description="Ig-like" evidence="4">
    <location>
        <begin position="181"/>
        <end position="280"/>
    </location>
</feature>
<accession>K7F9P0</accession>
<feature type="transmembrane region" description="Helical" evidence="2">
    <location>
        <begin position="287"/>
        <end position="305"/>
    </location>
</feature>
<dbReference type="EMBL" id="AGCU01205069">
    <property type="status" value="NOT_ANNOTATED_CDS"/>
    <property type="molecule type" value="Genomic_DNA"/>
</dbReference>
<dbReference type="PROSITE" id="PS50835">
    <property type="entry name" value="IG_LIKE"/>
    <property type="match status" value="2"/>
</dbReference>
<dbReference type="EMBL" id="AGCU01205068">
    <property type="status" value="NOT_ANNOTATED_CDS"/>
    <property type="molecule type" value="Genomic_DNA"/>
</dbReference>
<protein>
    <submittedName>
        <fullName evidence="5">Embigin</fullName>
    </submittedName>
</protein>
<gene>
    <name evidence="5" type="primary">EMB</name>
</gene>
<dbReference type="FunFam" id="2.60.40.10:FF:001012">
    <property type="entry name" value="Embigin"/>
    <property type="match status" value="1"/>
</dbReference>
<reference evidence="5" key="3">
    <citation type="submission" date="2025-08" db="UniProtKB">
        <authorList>
            <consortium name="Ensembl"/>
        </authorList>
    </citation>
    <scope>IDENTIFICATION</scope>
</reference>
<dbReference type="Pfam" id="PF07679">
    <property type="entry name" value="I-set"/>
    <property type="match status" value="1"/>
</dbReference>
<dbReference type="InterPro" id="IPR013783">
    <property type="entry name" value="Ig-like_fold"/>
</dbReference>
<dbReference type="eggNOG" id="ENOG502RXAE">
    <property type="taxonomic scope" value="Eukaryota"/>
</dbReference>